<reference evidence="13 14" key="1">
    <citation type="submission" date="2024-04" db="EMBL/GenBank/DDBJ databases">
        <authorList>
            <person name="Fracassetti M."/>
        </authorList>
    </citation>
    <scope>NUCLEOTIDE SEQUENCE [LARGE SCALE GENOMIC DNA]</scope>
</reference>
<keyword evidence="3" id="KW-1003">Cell membrane</keyword>
<gene>
    <name evidence="13" type="ORF">LTRI10_LOCUS43359</name>
</gene>
<feature type="region of interest" description="Disordered" evidence="10">
    <location>
        <begin position="215"/>
        <end position="237"/>
    </location>
</feature>
<keyword evidence="6" id="KW-0654">Proteoglycan</keyword>
<dbReference type="Pfam" id="PF02469">
    <property type="entry name" value="Fasciclin"/>
    <property type="match status" value="1"/>
</dbReference>
<evidence type="ECO:0000256" key="8">
    <source>
        <dbReference type="ARBA" id="ARBA00023180"/>
    </source>
</evidence>
<feature type="chain" id="PRO_5043606785" description="FAS1 domain-containing protein" evidence="11">
    <location>
        <begin position="29"/>
        <end position="275"/>
    </location>
</feature>
<evidence type="ECO:0000256" key="1">
    <source>
        <dbReference type="ARBA" id="ARBA00004609"/>
    </source>
</evidence>
<evidence type="ECO:0000256" key="11">
    <source>
        <dbReference type="SAM" id="SignalP"/>
    </source>
</evidence>
<feature type="signal peptide" evidence="11">
    <location>
        <begin position="1"/>
        <end position="28"/>
    </location>
</feature>
<evidence type="ECO:0000256" key="10">
    <source>
        <dbReference type="SAM" id="MobiDB-lite"/>
    </source>
</evidence>
<accession>A0AAV2FYG9</accession>
<dbReference type="InterPro" id="IPR000782">
    <property type="entry name" value="FAS1_domain"/>
</dbReference>
<dbReference type="GO" id="GO:0098552">
    <property type="term" value="C:side of membrane"/>
    <property type="evidence" value="ECO:0007669"/>
    <property type="project" value="UniProtKB-KW"/>
</dbReference>
<feature type="region of interest" description="Disordered" evidence="10">
    <location>
        <begin position="31"/>
        <end position="60"/>
    </location>
</feature>
<evidence type="ECO:0000256" key="3">
    <source>
        <dbReference type="ARBA" id="ARBA00022475"/>
    </source>
</evidence>
<dbReference type="Gene3D" id="2.30.180.10">
    <property type="entry name" value="FAS1 domain"/>
    <property type="match status" value="1"/>
</dbReference>
<evidence type="ECO:0000313" key="13">
    <source>
        <dbReference type="EMBL" id="CAL1403421.1"/>
    </source>
</evidence>
<proteinExistence type="inferred from homology"/>
<evidence type="ECO:0000256" key="9">
    <source>
        <dbReference type="ARBA" id="ARBA00024686"/>
    </source>
</evidence>
<dbReference type="SMART" id="SM00554">
    <property type="entry name" value="FAS1"/>
    <property type="match status" value="1"/>
</dbReference>
<dbReference type="InterPro" id="IPR036378">
    <property type="entry name" value="FAS1_dom_sf"/>
</dbReference>
<dbReference type="PANTHER" id="PTHR32077">
    <property type="entry name" value="FASCICLIN-LIKE ARABINOGALACTAN PROTEIN"/>
    <property type="match status" value="1"/>
</dbReference>
<comment type="subcellular location">
    <subcellularLocation>
        <location evidence="1">Cell membrane</location>
        <topology evidence="1">Lipid-anchor</topology>
        <topology evidence="1">GPI-anchor</topology>
    </subcellularLocation>
</comment>
<dbReference type="PROSITE" id="PS50213">
    <property type="entry name" value="FAS1"/>
    <property type="match status" value="1"/>
</dbReference>
<feature type="domain" description="FAS1" evidence="12">
    <location>
        <begin position="59"/>
        <end position="201"/>
    </location>
</feature>
<keyword evidence="5 11" id="KW-0732">Signal</keyword>
<keyword evidence="4" id="KW-0336">GPI-anchor</keyword>
<evidence type="ECO:0000256" key="5">
    <source>
        <dbReference type="ARBA" id="ARBA00022729"/>
    </source>
</evidence>
<evidence type="ECO:0000256" key="2">
    <source>
        <dbReference type="ARBA" id="ARBA00007843"/>
    </source>
</evidence>
<name>A0AAV2FYG9_9ROSI</name>
<protein>
    <recommendedName>
        <fullName evidence="12">FAS1 domain-containing protein</fullName>
    </recommendedName>
</protein>
<dbReference type="SUPFAM" id="SSF82153">
    <property type="entry name" value="FAS1 domain"/>
    <property type="match status" value="1"/>
</dbReference>
<comment type="function">
    <text evidence="9">May be a cell surface adhesion protein.</text>
</comment>
<keyword evidence="4" id="KW-0449">Lipoprotein</keyword>
<keyword evidence="14" id="KW-1185">Reference proteome</keyword>
<dbReference type="GO" id="GO:0009834">
    <property type="term" value="P:plant-type secondary cell wall biogenesis"/>
    <property type="evidence" value="ECO:0007669"/>
    <property type="project" value="UniProtKB-ARBA"/>
</dbReference>
<evidence type="ECO:0000313" key="14">
    <source>
        <dbReference type="Proteomes" id="UP001497516"/>
    </source>
</evidence>
<dbReference type="GO" id="GO:0005886">
    <property type="term" value="C:plasma membrane"/>
    <property type="evidence" value="ECO:0007669"/>
    <property type="project" value="UniProtKB-SubCell"/>
</dbReference>
<comment type="similarity">
    <text evidence="2">Belongs to the fasciclin-like AGP family.</text>
</comment>
<evidence type="ECO:0000256" key="4">
    <source>
        <dbReference type="ARBA" id="ARBA00022622"/>
    </source>
</evidence>
<keyword evidence="8" id="KW-0325">Glycoprotein</keyword>
<evidence type="ECO:0000259" key="12">
    <source>
        <dbReference type="PROSITE" id="PS50213"/>
    </source>
</evidence>
<evidence type="ECO:0000256" key="7">
    <source>
        <dbReference type="ARBA" id="ARBA00023136"/>
    </source>
</evidence>
<dbReference type="InterPro" id="IPR045003">
    <property type="entry name" value="FLA_A"/>
</dbReference>
<dbReference type="EMBL" id="OZ034820">
    <property type="protein sequence ID" value="CAL1403421.1"/>
    <property type="molecule type" value="Genomic_DNA"/>
</dbReference>
<evidence type="ECO:0000256" key="6">
    <source>
        <dbReference type="ARBA" id="ARBA00022974"/>
    </source>
</evidence>
<dbReference type="AlphaFoldDB" id="A0AAV2FYG9"/>
<organism evidence="13 14">
    <name type="scientific">Linum trigynum</name>
    <dbReference type="NCBI Taxonomy" id="586398"/>
    <lineage>
        <taxon>Eukaryota</taxon>
        <taxon>Viridiplantae</taxon>
        <taxon>Streptophyta</taxon>
        <taxon>Embryophyta</taxon>
        <taxon>Tracheophyta</taxon>
        <taxon>Spermatophyta</taxon>
        <taxon>Magnoliopsida</taxon>
        <taxon>eudicotyledons</taxon>
        <taxon>Gunneridae</taxon>
        <taxon>Pentapetalae</taxon>
        <taxon>rosids</taxon>
        <taxon>fabids</taxon>
        <taxon>Malpighiales</taxon>
        <taxon>Linaceae</taxon>
        <taxon>Linum</taxon>
    </lineage>
</organism>
<keyword evidence="7" id="KW-0472">Membrane</keyword>
<dbReference type="PANTHER" id="PTHR32077:SF59">
    <property type="entry name" value="FASCICLIN-LIKE ARABINOGALACTAN PROTEIN 12"/>
    <property type="match status" value="1"/>
</dbReference>
<dbReference type="FunFam" id="2.30.180.10:FF:000006">
    <property type="entry name" value="Fasciclin-like arabinogalactan protein 11"/>
    <property type="match status" value="1"/>
</dbReference>
<sequence>MMKKQSTLFSAAAFLCLLLLCLTKTTAGQSPASSPAQSATAAPPASTPAATQLPAPAGPTNVTKILEKAGHFNTFIHLLRSTQEDSHLLTLLNNSNNGATIFAPSDSAFSSLKSGTLNSLSDEAKSELVKFHVVPTFLSSAQFQTVSNPIATEAGSSGRVSFNLTAYSDSVNITTGLTNTSVAGNVYADNQLAVYRVDKVLLPVDIFAAKPLAPAPTPAAAEKPKKKKGAPAGEGEEAAPVVQVGTSAAPAGILGIWSVKVTTACVLVLAYTYGG</sequence>
<dbReference type="Proteomes" id="UP001497516">
    <property type="component" value="Chromosome 7"/>
</dbReference>